<accession>A0AAU9KWN2</accession>
<evidence type="ECO:0000313" key="6">
    <source>
        <dbReference type="Proteomes" id="UP001160483"/>
    </source>
</evidence>
<keyword evidence="1" id="KW-0963">Cytoplasm</keyword>
<protein>
    <recommendedName>
        <fullName evidence="4">MPN domain-containing protein</fullName>
    </recommendedName>
</protein>
<evidence type="ECO:0000256" key="3">
    <source>
        <dbReference type="ARBA" id="ARBA00022917"/>
    </source>
</evidence>
<dbReference type="CDD" id="cd08064">
    <property type="entry name" value="MPN_eIF3f"/>
    <property type="match status" value="1"/>
</dbReference>
<dbReference type="PANTHER" id="PTHR10540:SF6">
    <property type="entry name" value="EUKARYOTIC TRANSLATION INITIATION FACTOR 3 SUBUNIT F"/>
    <property type="match status" value="1"/>
</dbReference>
<keyword evidence="2" id="KW-0396">Initiation factor</keyword>
<proteinExistence type="predicted"/>
<dbReference type="AlphaFoldDB" id="A0AAU9KWN2"/>
<dbReference type="InterPro" id="IPR000555">
    <property type="entry name" value="JAMM/MPN+_dom"/>
</dbReference>
<dbReference type="GO" id="GO:0031369">
    <property type="term" value="F:translation initiation factor binding"/>
    <property type="evidence" value="ECO:0007669"/>
    <property type="project" value="InterPro"/>
</dbReference>
<evidence type="ECO:0000256" key="2">
    <source>
        <dbReference type="ARBA" id="ARBA00022540"/>
    </source>
</evidence>
<name>A0AAU9KWN2_9STRA</name>
<evidence type="ECO:0000259" key="4">
    <source>
        <dbReference type="PROSITE" id="PS50249"/>
    </source>
</evidence>
<dbReference type="GO" id="GO:0003743">
    <property type="term" value="F:translation initiation factor activity"/>
    <property type="evidence" value="ECO:0007669"/>
    <property type="project" value="UniProtKB-KW"/>
</dbReference>
<evidence type="ECO:0000313" key="5">
    <source>
        <dbReference type="EMBL" id="CAH0476577.1"/>
    </source>
</evidence>
<dbReference type="PROSITE" id="PS50249">
    <property type="entry name" value="MPN"/>
    <property type="match status" value="1"/>
</dbReference>
<dbReference type="Proteomes" id="UP001160483">
    <property type="component" value="Unassembled WGS sequence"/>
</dbReference>
<dbReference type="InterPro" id="IPR024969">
    <property type="entry name" value="EIF3F/CSN6-like_C"/>
</dbReference>
<dbReference type="InterPro" id="IPR037518">
    <property type="entry name" value="MPN"/>
</dbReference>
<dbReference type="SMART" id="SM00232">
    <property type="entry name" value="JAB_MPN"/>
    <property type="match status" value="1"/>
</dbReference>
<keyword evidence="3" id="KW-0648">Protein biosynthesis</keyword>
<dbReference type="Pfam" id="PF01398">
    <property type="entry name" value="JAB"/>
    <property type="match status" value="1"/>
</dbReference>
<evidence type="ECO:0000256" key="1">
    <source>
        <dbReference type="ARBA" id="ARBA00022490"/>
    </source>
</evidence>
<gene>
    <name evidence="5" type="ORF">PBS003_LOCUS3351</name>
</gene>
<comment type="caution">
    <text evidence="5">The sequence shown here is derived from an EMBL/GenBank/DDBJ whole genome shotgun (WGS) entry which is preliminary data.</text>
</comment>
<reference evidence="5" key="1">
    <citation type="submission" date="2021-11" db="EMBL/GenBank/DDBJ databases">
        <authorList>
            <person name="Islam A."/>
            <person name="Islam S."/>
            <person name="Flora M.S."/>
            <person name="Rahman M."/>
            <person name="Ziaur R.M."/>
            <person name="Epstein J.H."/>
            <person name="Hassan M."/>
            <person name="Klassen M."/>
            <person name="Woodard K."/>
            <person name="Webb A."/>
            <person name="Webby R.J."/>
            <person name="El Zowalaty M.E."/>
        </authorList>
    </citation>
    <scope>NUCLEOTIDE SEQUENCE</scope>
    <source>
        <strain evidence="5">Pbs3</strain>
    </source>
</reference>
<feature type="domain" description="MPN" evidence="4">
    <location>
        <begin position="14"/>
        <end position="145"/>
    </location>
</feature>
<dbReference type="Pfam" id="PF13012">
    <property type="entry name" value="MitMem_reg"/>
    <property type="match status" value="1"/>
</dbReference>
<dbReference type="GO" id="GO:0071541">
    <property type="term" value="C:eukaryotic translation initiation factor 3 complex, eIF3m"/>
    <property type="evidence" value="ECO:0007669"/>
    <property type="project" value="TreeGrafter"/>
</dbReference>
<dbReference type="PANTHER" id="PTHR10540">
    <property type="entry name" value="EUKARYOTIC TRANSLATION INITIATION FACTOR 3 SUBUNIT F-RELATED"/>
    <property type="match status" value="1"/>
</dbReference>
<dbReference type="InterPro" id="IPR027531">
    <property type="entry name" value="eIF3f"/>
</dbReference>
<dbReference type="Gene3D" id="3.40.140.10">
    <property type="entry name" value="Cytidine Deaminase, domain 2"/>
    <property type="match status" value="1"/>
</dbReference>
<sequence length="351" mass="37791">MTALLLGTEAVTEVRLHPVVVLQALDRALRRAEGQTRVIGTLLGRVEAGVAEISGSFAVPHLENGDEVAVGRDFHAHMYELHQRVNENEVVVGWYAAGPGQLDDHSALIHQFYSSVCELPVHLVLDTNLQGDALDVSAYVSTPLEVVDTALVNQFKQILVTQKLSEPEAIALNLMAPKDGQIKTAALPKELEALEETMERLYNCINDASTFVGDVVAGKQTADAKLGREIADALAAIPMLREEQFDQLFNTGLQDLLMVSSAACLGSFHIKRDGCEQQSFAVDKFVLLADLGIQILNASHSSGLAIRARRLDELTGAKSSVGLSRSSFASLAMLKDTASQPAGQQPSQTVL</sequence>
<dbReference type="GO" id="GO:0008237">
    <property type="term" value="F:metallopeptidase activity"/>
    <property type="evidence" value="ECO:0007669"/>
    <property type="project" value="InterPro"/>
</dbReference>
<dbReference type="EMBL" id="CAKKTJ010000157">
    <property type="protein sequence ID" value="CAH0476577.1"/>
    <property type="molecule type" value="Genomic_DNA"/>
</dbReference>
<organism evidence="5 6">
    <name type="scientific">Peronospora belbahrii</name>
    <dbReference type="NCBI Taxonomy" id="622444"/>
    <lineage>
        <taxon>Eukaryota</taxon>
        <taxon>Sar</taxon>
        <taxon>Stramenopiles</taxon>
        <taxon>Oomycota</taxon>
        <taxon>Peronosporomycetes</taxon>
        <taxon>Peronosporales</taxon>
        <taxon>Peronosporaceae</taxon>
        <taxon>Peronospora</taxon>
    </lineage>
</organism>